<dbReference type="AlphaFoldDB" id="A0A9D4R3S9"/>
<dbReference type="Gene3D" id="2.30.29.30">
    <property type="entry name" value="Pleckstrin-homology domain (PH domain)/Phosphotyrosine-binding domain (PTB)"/>
    <property type="match status" value="1"/>
</dbReference>
<sequence length="138" mass="15415">MASSEGSDSRTNSLTNRSSSSAPTDDDIRPQELKGWLMKRTKISRKWKKQWFLLKSTILLYGNSPEDACKQIPLTNSEISESMVDKKLHAFSIKSKENGRTFYIQADSDTSQNEWMQAICFAKAAGQTGENSAACVVQ</sequence>
<dbReference type="PROSITE" id="PS50003">
    <property type="entry name" value="PH_DOMAIN"/>
    <property type="match status" value="1"/>
</dbReference>
<dbReference type="Proteomes" id="UP000828390">
    <property type="component" value="Unassembled WGS sequence"/>
</dbReference>
<dbReference type="GO" id="GO:0001881">
    <property type="term" value="P:receptor recycling"/>
    <property type="evidence" value="ECO:0007669"/>
    <property type="project" value="TreeGrafter"/>
</dbReference>
<dbReference type="Pfam" id="PF00169">
    <property type="entry name" value="PH"/>
    <property type="match status" value="1"/>
</dbReference>
<keyword evidence="1" id="KW-0597">Phosphoprotein</keyword>
<reference evidence="4" key="2">
    <citation type="submission" date="2020-11" db="EMBL/GenBank/DDBJ databases">
        <authorList>
            <person name="McCartney M.A."/>
            <person name="Auch B."/>
            <person name="Kono T."/>
            <person name="Mallez S."/>
            <person name="Becker A."/>
            <person name="Gohl D.M."/>
            <person name="Silverstein K.A.T."/>
            <person name="Koren S."/>
            <person name="Bechman K.B."/>
            <person name="Herman A."/>
            <person name="Abrahante J.E."/>
            <person name="Garbe J."/>
        </authorList>
    </citation>
    <scope>NUCLEOTIDE SEQUENCE</scope>
    <source>
        <strain evidence="4">Duluth1</strain>
        <tissue evidence="4">Whole animal</tissue>
    </source>
</reference>
<feature type="region of interest" description="Disordered" evidence="2">
    <location>
        <begin position="1"/>
        <end position="33"/>
    </location>
</feature>
<dbReference type="InterPro" id="IPR011993">
    <property type="entry name" value="PH-like_dom_sf"/>
</dbReference>
<dbReference type="GO" id="GO:0007032">
    <property type="term" value="P:endosome organization"/>
    <property type="evidence" value="ECO:0007669"/>
    <property type="project" value="TreeGrafter"/>
</dbReference>
<dbReference type="PANTHER" id="PTHR22902">
    <property type="entry name" value="SESQUIPEDALIAN"/>
    <property type="match status" value="1"/>
</dbReference>
<dbReference type="SMART" id="SM00233">
    <property type="entry name" value="PH"/>
    <property type="match status" value="1"/>
</dbReference>
<organism evidence="4 5">
    <name type="scientific">Dreissena polymorpha</name>
    <name type="common">Zebra mussel</name>
    <name type="synonym">Mytilus polymorpha</name>
    <dbReference type="NCBI Taxonomy" id="45954"/>
    <lineage>
        <taxon>Eukaryota</taxon>
        <taxon>Metazoa</taxon>
        <taxon>Spiralia</taxon>
        <taxon>Lophotrochozoa</taxon>
        <taxon>Mollusca</taxon>
        <taxon>Bivalvia</taxon>
        <taxon>Autobranchia</taxon>
        <taxon>Heteroconchia</taxon>
        <taxon>Euheterodonta</taxon>
        <taxon>Imparidentia</taxon>
        <taxon>Neoheterodontei</taxon>
        <taxon>Myida</taxon>
        <taxon>Dreissenoidea</taxon>
        <taxon>Dreissenidae</taxon>
        <taxon>Dreissena</taxon>
    </lineage>
</organism>
<dbReference type="GO" id="GO:0005829">
    <property type="term" value="C:cytosol"/>
    <property type="evidence" value="ECO:0007669"/>
    <property type="project" value="GOC"/>
</dbReference>
<dbReference type="CDD" id="cd00821">
    <property type="entry name" value="PH"/>
    <property type="match status" value="1"/>
</dbReference>
<dbReference type="GO" id="GO:0005769">
    <property type="term" value="C:early endosome"/>
    <property type="evidence" value="ECO:0007669"/>
    <property type="project" value="TreeGrafter"/>
</dbReference>
<dbReference type="InterPro" id="IPR045188">
    <property type="entry name" value="Boi1/Boi2-like"/>
</dbReference>
<dbReference type="GO" id="GO:0005802">
    <property type="term" value="C:trans-Golgi network"/>
    <property type="evidence" value="ECO:0007669"/>
    <property type="project" value="TreeGrafter"/>
</dbReference>
<name>A0A9D4R3S9_DREPO</name>
<gene>
    <name evidence="4" type="ORF">DPMN_096442</name>
</gene>
<feature type="compositionally biased region" description="Low complexity" evidence="2">
    <location>
        <begin position="9"/>
        <end position="21"/>
    </location>
</feature>
<comment type="caution">
    <text evidence="4">The sequence shown here is derived from an EMBL/GenBank/DDBJ whole genome shotgun (WGS) entry which is preliminary data.</text>
</comment>
<proteinExistence type="predicted"/>
<evidence type="ECO:0000313" key="5">
    <source>
        <dbReference type="Proteomes" id="UP000828390"/>
    </source>
</evidence>
<keyword evidence="5" id="KW-1185">Reference proteome</keyword>
<reference evidence="4" key="1">
    <citation type="journal article" date="2019" name="bioRxiv">
        <title>The Genome of the Zebra Mussel, Dreissena polymorpha: A Resource for Invasive Species Research.</title>
        <authorList>
            <person name="McCartney M.A."/>
            <person name="Auch B."/>
            <person name="Kono T."/>
            <person name="Mallez S."/>
            <person name="Zhang Y."/>
            <person name="Obille A."/>
            <person name="Becker A."/>
            <person name="Abrahante J.E."/>
            <person name="Garbe J."/>
            <person name="Badalamenti J.P."/>
            <person name="Herman A."/>
            <person name="Mangelson H."/>
            <person name="Liachko I."/>
            <person name="Sullivan S."/>
            <person name="Sone E.D."/>
            <person name="Koren S."/>
            <person name="Silverstein K.A.T."/>
            <person name="Beckman K.B."/>
            <person name="Gohl D.M."/>
        </authorList>
    </citation>
    <scope>NUCLEOTIDE SEQUENCE</scope>
    <source>
        <strain evidence="4">Duluth1</strain>
        <tissue evidence="4">Whole animal</tissue>
    </source>
</reference>
<evidence type="ECO:0000256" key="2">
    <source>
        <dbReference type="SAM" id="MobiDB-lite"/>
    </source>
</evidence>
<dbReference type="PANTHER" id="PTHR22902:SF27">
    <property type="entry name" value="PLECKSTRIN HOMOLOGY DOMAIN-CONTAINING FAMILY A MEMBER 3"/>
    <property type="match status" value="1"/>
</dbReference>
<dbReference type="GO" id="GO:0042147">
    <property type="term" value="P:retrograde transport, endosome to Golgi"/>
    <property type="evidence" value="ECO:0007669"/>
    <property type="project" value="TreeGrafter"/>
</dbReference>
<feature type="domain" description="PH" evidence="3">
    <location>
        <begin position="30"/>
        <end position="124"/>
    </location>
</feature>
<dbReference type="GO" id="GO:0055037">
    <property type="term" value="C:recycling endosome"/>
    <property type="evidence" value="ECO:0007669"/>
    <property type="project" value="TreeGrafter"/>
</dbReference>
<evidence type="ECO:0000259" key="3">
    <source>
        <dbReference type="PROSITE" id="PS50003"/>
    </source>
</evidence>
<evidence type="ECO:0000256" key="1">
    <source>
        <dbReference type="ARBA" id="ARBA00022553"/>
    </source>
</evidence>
<accession>A0A9D4R3S9</accession>
<protein>
    <recommendedName>
        <fullName evidence="3">PH domain-containing protein</fullName>
    </recommendedName>
</protein>
<dbReference type="SUPFAM" id="SSF50729">
    <property type="entry name" value="PH domain-like"/>
    <property type="match status" value="1"/>
</dbReference>
<dbReference type="EMBL" id="JAIWYP010000003">
    <property type="protein sequence ID" value="KAH3853904.1"/>
    <property type="molecule type" value="Genomic_DNA"/>
</dbReference>
<evidence type="ECO:0000313" key="4">
    <source>
        <dbReference type="EMBL" id="KAH3853904.1"/>
    </source>
</evidence>
<dbReference type="InterPro" id="IPR001849">
    <property type="entry name" value="PH_domain"/>
</dbReference>
<dbReference type="OrthoDB" id="2157866at2759"/>